<reference evidence="2 3" key="1">
    <citation type="journal article" date="2024" name="Front Chem Biol">
        <title>Unveiling the potential of Daldinia eschscholtzii MFLUCC 19-0629 through bioactivity and bioinformatics studies for enhanced sustainable agriculture production.</title>
        <authorList>
            <person name="Brooks S."/>
            <person name="Weaver J.A."/>
            <person name="Klomchit A."/>
            <person name="Alharthi S.A."/>
            <person name="Onlamun T."/>
            <person name="Nurani R."/>
            <person name="Vong T.K."/>
            <person name="Alberti F."/>
            <person name="Greco C."/>
        </authorList>
    </citation>
    <scope>NUCLEOTIDE SEQUENCE [LARGE SCALE GENOMIC DNA]</scope>
    <source>
        <strain evidence="2">MFLUCC 19-0629</strain>
    </source>
</reference>
<feature type="compositionally biased region" description="Polar residues" evidence="1">
    <location>
        <begin position="74"/>
        <end position="86"/>
    </location>
</feature>
<name>A0AAX6MC43_9PEZI</name>
<dbReference type="EMBL" id="JBANMG010000008">
    <property type="protein sequence ID" value="KAK6950209.1"/>
    <property type="molecule type" value="Genomic_DNA"/>
</dbReference>
<organism evidence="2 3">
    <name type="scientific">Daldinia eschscholtzii</name>
    <dbReference type="NCBI Taxonomy" id="292717"/>
    <lineage>
        <taxon>Eukaryota</taxon>
        <taxon>Fungi</taxon>
        <taxon>Dikarya</taxon>
        <taxon>Ascomycota</taxon>
        <taxon>Pezizomycotina</taxon>
        <taxon>Sordariomycetes</taxon>
        <taxon>Xylariomycetidae</taxon>
        <taxon>Xylariales</taxon>
        <taxon>Hypoxylaceae</taxon>
        <taxon>Daldinia</taxon>
    </lineage>
</organism>
<protein>
    <submittedName>
        <fullName evidence="2">Uncharacterized protein</fullName>
    </submittedName>
</protein>
<evidence type="ECO:0000313" key="2">
    <source>
        <dbReference type="EMBL" id="KAK6950209.1"/>
    </source>
</evidence>
<evidence type="ECO:0000256" key="1">
    <source>
        <dbReference type="SAM" id="MobiDB-lite"/>
    </source>
</evidence>
<comment type="caution">
    <text evidence="2">The sequence shown here is derived from an EMBL/GenBank/DDBJ whole genome shotgun (WGS) entry which is preliminary data.</text>
</comment>
<dbReference type="AlphaFoldDB" id="A0AAX6MC43"/>
<accession>A0AAX6MC43</accession>
<sequence length="96" mass="10146">MSTIFSYIIANFEESLVLDEGQAQAVPSKQASIVKAPERPLPQPPAPAPASVSGPTRKSKATSFAQRRLAKTGPATSEHTARQVATPSPLRSMMTA</sequence>
<keyword evidence="3" id="KW-1185">Reference proteome</keyword>
<evidence type="ECO:0000313" key="3">
    <source>
        <dbReference type="Proteomes" id="UP001369815"/>
    </source>
</evidence>
<gene>
    <name evidence="2" type="ORF">Daesc_008535</name>
</gene>
<feature type="compositionally biased region" description="Polar residues" evidence="1">
    <location>
        <begin position="53"/>
        <end position="65"/>
    </location>
</feature>
<feature type="region of interest" description="Disordered" evidence="1">
    <location>
        <begin position="29"/>
        <end position="96"/>
    </location>
</feature>
<feature type="compositionally biased region" description="Pro residues" evidence="1">
    <location>
        <begin position="39"/>
        <end position="48"/>
    </location>
</feature>
<proteinExistence type="predicted"/>
<dbReference type="Proteomes" id="UP001369815">
    <property type="component" value="Unassembled WGS sequence"/>
</dbReference>